<name>M1DN87_SOLTU</name>
<evidence type="ECO:0000313" key="2">
    <source>
        <dbReference type="EnsemblPlants" id="PGSC0003DMT400091710"/>
    </source>
</evidence>
<keyword evidence="3" id="KW-1185">Reference proteome</keyword>
<feature type="region of interest" description="Disordered" evidence="1">
    <location>
        <begin position="33"/>
        <end position="104"/>
    </location>
</feature>
<dbReference type="Gramene" id="PGSC0003DMT400091710">
    <property type="protein sequence ID" value="PGSC0003DMT400091710"/>
    <property type="gene ID" value="PGSC0003DMG400041281"/>
</dbReference>
<organism evidence="2 3">
    <name type="scientific">Solanum tuberosum</name>
    <name type="common">Potato</name>
    <dbReference type="NCBI Taxonomy" id="4113"/>
    <lineage>
        <taxon>Eukaryota</taxon>
        <taxon>Viridiplantae</taxon>
        <taxon>Streptophyta</taxon>
        <taxon>Embryophyta</taxon>
        <taxon>Tracheophyta</taxon>
        <taxon>Spermatophyta</taxon>
        <taxon>Magnoliopsida</taxon>
        <taxon>eudicotyledons</taxon>
        <taxon>Gunneridae</taxon>
        <taxon>Pentapetalae</taxon>
        <taxon>asterids</taxon>
        <taxon>lamiids</taxon>
        <taxon>Solanales</taxon>
        <taxon>Solanaceae</taxon>
        <taxon>Solanoideae</taxon>
        <taxon>Solaneae</taxon>
        <taxon>Solanum</taxon>
    </lineage>
</organism>
<evidence type="ECO:0000256" key="1">
    <source>
        <dbReference type="SAM" id="MobiDB-lite"/>
    </source>
</evidence>
<reference evidence="3" key="1">
    <citation type="journal article" date="2011" name="Nature">
        <title>Genome sequence and analysis of the tuber crop potato.</title>
        <authorList>
            <consortium name="The Potato Genome Sequencing Consortium"/>
        </authorList>
    </citation>
    <scope>NUCLEOTIDE SEQUENCE [LARGE SCALE GENOMIC DNA]</scope>
    <source>
        <strain evidence="3">cv. DM1-3 516 R44</strain>
    </source>
</reference>
<feature type="compositionally biased region" description="Acidic residues" evidence="1">
    <location>
        <begin position="37"/>
        <end position="46"/>
    </location>
</feature>
<reference evidence="2" key="2">
    <citation type="submission" date="2015-06" db="UniProtKB">
        <authorList>
            <consortium name="EnsemblPlants"/>
        </authorList>
    </citation>
    <scope>IDENTIFICATION</scope>
    <source>
        <strain evidence="2">DM1-3 516 R44</strain>
    </source>
</reference>
<dbReference type="PaxDb" id="4113-PGSC0003DMT400091710"/>
<evidence type="ECO:0000313" key="3">
    <source>
        <dbReference type="Proteomes" id="UP000011115"/>
    </source>
</evidence>
<proteinExistence type="predicted"/>
<protein>
    <submittedName>
        <fullName evidence="2">Uncharacterized protein</fullName>
    </submittedName>
</protein>
<feature type="compositionally biased region" description="Basic and acidic residues" evidence="1">
    <location>
        <begin position="68"/>
        <end position="86"/>
    </location>
</feature>
<sequence>MIDEYKNKNGGWRKLSEKVWAKVDIPTGIKFGALENEANEEEVIESPEEREGQENGLEEQQVKTSVARSDEVMKEKEAEPRLKEAPELIEESDREIQHRREIKE</sequence>
<dbReference type="AlphaFoldDB" id="M1DN87"/>
<dbReference type="InParanoid" id="M1DN87"/>
<feature type="compositionally biased region" description="Basic and acidic residues" evidence="1">
    <location>
        <begin position="94"/>
        <end position="104"/>
    </location>
</feature>
<dbReference type="EnsemblPlants" id="PGSC0003DMT400091710">
    <property type="protein sequence ID" value="PGSC0003DMT400091710"/>
    <property type="gene ID" value="PGSC0003DMG400041281"/>
</dbReference>
<accession>M1DN87</accession>
<dbReference type="Proteomes" id="UP000011115">
    <property type="component" value="Unassembled WGS sequence"/>
</dbReference>
<dbReference type="HOGENOM" id="CLU_2254991_0_0_1"/>